<dbReference type="OrthoDB" id="7453548at2759"/>
<proteinExistence type="predicted"/>
<accession>A0A8S4RE21</accession>
<reference evidence="1" key="1">
    <citation type="submission" date="2022-03" db="EMBL/GenBank/DDBJ databases">
        <authorList>
            <person name="Lindestad O."/>
        </authorList>
    </citation>
    <scope>NUCLEOTIDE SEQUENCE</scope>
</reference>
<gene>
    <name evidence="1" type="primary">jg7701</name>
    <name evidence="1" type="ORF">PAEG_LOCUS11957</name>
</gene>
<comment type="caution">
    <text evidence="1">The sequence shown here is derived from an EMBL/GenBank/DDBJ whole genome shotgun (WGS) entry which is preliminary data.</text>
</comment>
<dbReference type="Proteomes" id="UP000838756">
    <property type="component" value="Unassembled WGS sequence"/>
</dbReference>
<evidence type="ECO:0000313" key="2">
    <source>
        <dbReference type="Proteomes" id="UP000838756"/>
    </source>
</evidence>
<protein>
    <submittedName>
        <fullName evidence="1">Jg7701 protein</fullName>
    </submittedName>
</protein>
<evidence type="ECO:0000313" key="1">
    <source>
        <dbReference type="EMBL" id="CAH2234060.1"/>
    </source>
</evidence>
<organism evidence="1 2">
    <name type="scientific">Pararge aegeria aegeria</name>
    <dbReference type="NCBI Taxonomy" id="348720"/>
    <lineage>
        <taxon>Eukaryota</taxon>
        <taxon>Metazoa</taxon>
        <taxon>Ecdysozoa</taxon>
        <taxon>Arthropoda</taxon>
        <taxon>Hexapoda</taxon>
        <taxon>Insecta</taxon>
        <taxon>Pterygota</taxon>
        <taxon>Neoptera</taxon>
        <taxon>Endopterygota</taxon>
        <taxon>Lepidoptera</taxon>
        <taxon>Glossata</taxon>
        <taxon>Ditrysia</taxon>
        <taxon>Papilionoidea</taxon>
        <taxon>Nymphalidae</taxon>
        <taxon>Satyrinae</taxon>
        <taxon>Satyrini</taxon>
        <taxon>Parargina</taxon>
        <taxon>Pararge</taxon>
    </lineage>
</organism>
<dbReference type="EMBL" id="CAKXAJ010025026">
    <property type="protein sequence ID" value="CAH2234060.1"/>
    <property type="molecule type" value="Genomic_DNA"/>
</dbReference>
<dbReference type="AlphaFoldDB" id="A0A8S4RE21"/>
<sequence>MARVTRIALDLTLVSLSKVGPAVTKLWYCAKTAIKNTRAKRLVCNPIVDKAEVALDKLKDVAVTLLTKLRDHQLPRELKYLEKEIEKIKCRIHEKK</sequence>
<keyword evidence="2" id="KW-1185">Reference proteome</keyword>
<name>A0A8S4RE21_9NEOP</name>